<comment type="pathway">
    <text evidence="1 2">Protein modification; protein ubiquitination.</text>
</comment>
<dbReference type="InterPro" id="IPR037197">
    <property type="entry name" value="WWE_dom_sf"/>
</dbReference>
<dbReference type="SMART" id="SM00678">
    <property type="entry name" value="WWE"/>
    <property type="match status" value="2"/>
</dbReference>
<evidence type="ECO:0000259" key="4">
    <source>
        <dbReference type="PROSITE" id="PS50918"/>
    </source>
</evidence>
<dbReference type="GO" id="GO:0005737">
    <property type="term" value="C:cytoplasm"/>
    <property type="evidence" value="ECO:0007669"/>
    <property type="project" value="UniProtKB-SubCell"/>
</dbReference>
<feature type="compositionally biased region" description="Pro residues" evidence="3">
    <location>
        <begin position="359"/>
        <end position="373"/>
    </location>
</feature>
<dbReference type="PANTHER" id="PTHR12622">
    <property type="entry name" value="DELTEX-RELATED"/>
    <property type="match status" value="1"/>
</dbReference>
<dbReference type="GO" id="GO:0016567">
    <property type="term" value="P:protein ubiquitination"/>
    <property type="evidence" value="ECO:0007669"/>
    <property type="project" value="UniProtKB-UniRule"/>
</dbReference>
<keyword evidence="2" id="KW-0862">Zinc</keyword>
<reference evidence="5" key="1">
    <citation type="journal article" date="2023" name="DNA Res.">
        <title>Chromosome-level genome assembly of Phrynocephalus forsythii using third-generation DNA sequencing and Hi-C analysis.</title>
        <authorList>
            <person name="Qi Y."/>
            <person name="Zhao W."/>
            <person name="Zhao Y."/>
            <person name="Niu C."/>
            <person name="Cao S."/>
            <person name="Zhang Y."/>
        </authorList>
    </citation>
    <scope>NUCLEOTIDE SEQUENCE</scope>
    <source>
        <tissue evidence="5">Muscle</tissue>
    </source>
</reference>
<dbReference type="AlphaFoldDB" id="A0A9Q1ATB9"/>
<keyword evidence="2" id="KW-0863">Zinc-finger</keyword>
<proteinExistence type="inferred from homology"/>
<dbReference type="EMBL" id="JAPFRF010000017">
    <property type="protein sequence ID" value="KAJ7309024.1"/>
    <property type="molecule type" value="Genomic_DNA"/>
</dbReference>
<comment type="similarity">
    <text evidence="2">Belongs to the Deltex family.</text>
</comment>
<protein>
    <recommendedName>
        <fullName evidence="2">E3 ubiquitin-protein ligase</fullName>
        <ecNumber evidence="2">2.3.2.27</ecNumber>
    </recommendedName>
</protein>
<evidence type="ECO:0000313" key="5">
    <source>
        <dbReference type="EMBL" id="KAJ7309024.1"/>
    </source>
</evidence>
<dbReference type="Gene3D" id="3.30.720.50">
    <property type="match status" value="2"/>
</dbReference>
<dbReference type="OrthoDB" id="2449614at2759"/>
<evidence type="ECO:0000313" key="6">
    <source>
        <dbReference type="Proteomes" id="UP001142489"/>
    </source>
</evidence>
<comment type="catalytic activity">
    <reaction evidence="2">
        <text>S-ubiquitinyl-[E2 ubiquitin-conjugating enzyme]-L-cysteine + [acceptor protein]-L-lysine = [E2 ubiquitin-conjugating enzyme]-L-cysteine + N(6)-ubiquitinyl-[acceptor protein]-L-lysine.</text>
        <dbReference type="EC" id="2.3.2.27"/>
    </reaction>
</comment>
<name>A0A9Q1ATB9_9SAUR</name>
<dbReference type="GO" id="GO:0061630">
    <property type="term" value="F:ubiquitin protein ligase activity"/>
    <property type="evidence" value="ECO:0007669"/>
    <property type="project" value="UniProtKB-UniRule"/>
</dbReference>
<dbReference type="InterPro" id="IPR004170">
    <property type="entry name" value="WWE_dom"/>
</dbReference>
<dbReference type="SUPFAM" id="SSF117839">
    <property type="entry name" value="WWE domain"/>
    <property type="match status" value="2"/>
</dbReference>
<comment type="subcellular location">
    <subcellularLocation>
        <location evidence="2">Cytoplasm</location>
    </subcellularLocation>
</comment>
<dbReference type="PROSITE" id="PS50918">
    <property type="entry name" value="WWE"/>
    <property type="match status" value="2"/>
</dbReference>
<dbReference type="Proteomes" id="UP001142489">
    <property type="component" value="Unassembled WGS sequence"/>
</dbReference>
<dbReference type="InterPro" id="IPR039398">
    <property type="entry name" value="Deltex_fam"/>
</dbReference>
<feature type="domain" description="WWE" evidence="4">
    <location>
        <begin position="234"/>
        <end position="311"/>
    </location>
</feature>
<gene>
    <name evidence="5" type="ORF">JRQ81_008310</name>
</gene>
<dbReference type="EC" id="2.3.2.27" evidence="2"/>
<dbReference type="InterPro" id="IPR018123">
    <property type="entry name" value="WWE-dom_subgr"/>
</dbReference>
<organism evidence="5 6">
    <name type="scientific">Phrynocephalus forsythii</name>
    <dbReference type="NCBI Taxonomy" id="171643"/>
    <lineage>
        <taxon>Eukaryota</taxon>
        <taxon>Metazoa</taxon>
        <taxon>Chordata</taxon>
        <taxon>Craniata</taxon>
        <taxon>Vertebrata</taxon>
        <taxon>Euteleostomi</taxon>
        <taxon>Lepidosauria</taxon>
        <taxon>Squamata</taxon>
        <taxon>Bifurcata</taxon>
        <taxon>Unidentata</taxon>
        <taxon>Episquamata</taxon>
        <taxon>Toxicofera</taxon>
        <taxon>Iguania</taxon>
        <taxon>Acrodonta</taxon>
        <taxon>Agamidae</taxon>
        <taxon>Agaminae</taxon>
        <taxon>Phrynocephalus</taxon>
    </lineage>
</organism>
<keyword evidence="2" id="KW-0808">Transferase</keyword>
<evidence type="ECO:0000256" key="2">
    <source>
        <dbReference type="RuleBase" id="RU367105"/>
    </source>
</evidence>
<evidence type="ECO:0000256" key="1">
    <source>
        <dbReference type="ARBA" id="ARBA00004906"/>
    </source>
</evidence>
<feature type="region of interest" description="Disordered" evidence="3">
    <location>
        <begin position="353"/>
        <end position="376"/>
    </location>
</feature>
<keyword evidence="2" id="KW-0479">Metal-binding</keyword>
<sequence>MITHPIPSTTVPLREGKNYVSHNAQRLGCARAPFEAETKDCIPQNAPRHSRLEGWAGLKERERERERGGGGRVAGRACAVGSLALPRSPESGGGSVSTARSGAEAEVWHGCIAGDEWLNSDLAPAPKAWPVFEMATLPGTSAGAPPSQPDPSVAVWEWQDEFGRWRPYRSAVCSYIEQSFQTLTAKGRRVLGAVPVNGSIPLGQVDSALAPYVIDVPSLMQFRQDTGTMRAVRRLVFPLDSAAGQGVVWEWRNDEGGWFPYEMSVGIYLEKAFACSSPQADLGPFGYNYGIDFASYTQTNKTTGYQRPIRRRVDSPYPVASVTGPLHAGPTCSCQQCLLNNGTGPITSRYRHSTVNLPGPRPAPSPGLFPAPRDPTGQRGSVLPLCLITSRLWCPEQGRCRG</sequence>
<dbReference type="GO" id="GO:0008270">
    <property type="term" value="F:zinc ion binding"/>
    <property type="evidence" value="ECO:0007669"/>
    <property type="project" value="UniProtKB-KW"/>
</dbReference>
<evidence type="ECO:0000256" key="3">
    <source>
        <dbReference type="SAM" id="MobiDB-lite"/>
    </source>
</evidence>
<dbReference type="Pfam" id="PF02825">
    <property type="entry name" value="WWE"/>
    <property type="match status" value="2"/>
</dbReference>
<accession>A0A9Q1ATB9</accession>
<keyword evidence="2" id="KW-0963">Cytoplasm</keyword>
<keyword evidence="6" id="KW-1185">Reference proteome</keyword>
<comment type="caution">
    <text evidence="5">The sequence shown here is derived from an EMBL/GenBank/DDBJ whole genome shotgun (WGS) entry which is preliminary data.</text>
</comment>
<feature type="domain" description="WWE" evidence="4">
    <location>
        <begin position="141"/>
        <end position="233"/>
    </location>
</feature>
<dbReference type="GO" id="GO:0007219">
    <property type="term" value="P:Notch signaling pathway"/>
    <property type="evidence" value="ECO:0007669"/>
    <property type="project" value="InterPro"/>
</dbReference>